<dbReference type="PROSITE" id="PS01359">
    <property type="entry name" value="ZF_PHD_1"/>
    <property type="match status" value="1"/>
</dbReference>
<protein>
    <recommendedName>
        <fullName evidence="5">PHD-type domain-containing protein</fullName>
    </recommendedName>
</protein>
<dbReference type="PROSITE" id="PS50016">
    <property type="entry name" value="ZF_PHD_2"/>
    <property type="match status" value="1"/>
</dbReference>
<dbReference type="GO" id="GO:0006357">
    <property type="term" value="P:regulation of transcription by RNA polymerase II"/>
    <property type="evidence" value="ECO:0007669"/>
    <property type="project" value="TreeGrafter"/>
</dbReference>
<dbReference type="GO" id="GO:0008270">
    <property type="term" value="F:zinc ion binding"/>
    <property type="evidence" value="ECO:0007669"/>
    <property type="project" value="UniProtKB-KW"/>
</dbReference>
<dbReference type="EMBL" id="LGRX02033863">
    <property type="protein sequence ID" value="KAK3239622.1"/>
    <property type="molecule type" value="Genomic_DNA"/>
</dbReference>
<reference evidence="6 7" key="1">
    <citation type="journal article" date="2015" name="Genome Biol. Evol.">
        <title>Comparative Genomics of a Bacterivorous Green Alga Reveals Evolutionary Causalities and Consequences of Phago-Mixotrophic Mode of Nutrition.</title>
        <authorList>
            <person name="Burns J.A."/>
            <person name="Paasch A."/>
            <person name="Narechania A."/>
            <person name="Kim E."/>
        </authorList>
    </citation>
    <scope>NUCLEOTIDE SEQUENCE [LARGE SCALE GENOMIC DNA]</scope>
    <source>
        <strain evidence="6 7">PLY_AMNH</strain>
    </source>
</reference>
<sequence length="331" mass="36296">MADEQVCCAALAADVWDEACLMCGDGGELVCCDFCPRVYHLPCIGLQHLPGGIWECPSCQGLVEPIPGLCWVDNSVGQVAATPPQVRPPSSKGLNPLDETASELRDAAASLPRHVWEGLVLVHIHRDVRSRKLAKWRLARLLPMEVVRRTSEVYEQSRDPAQALVQGLFEIHAQGRGAEPQQSKTHHIAGAAEPPPCRQDSAFAITPDTQQHCNVPTFAADDLGGHLLSPERASCQVARHGIPAASSPDQVPLASVGEHCSWDSHTSQWSVSIPQHQPRDAPADQVMPHPGENKYELYMCMRKAGTSVIYTYLADFSLIDKMLRCHDIFDR</sequence>
<dbReference type="GO" id="GO:0005634">
    <property type="term" value="C:nucleus"/>
    <property type="evidence" value="ECO:0007669"/>
    <property type="project" value="TreeGrafter"/>
</dbReference>
<dbReference type="SUPFAM" id="SSF57903">
    <property type="entry name" value="FYVE/PHD zinc finger"/>
    <property type="match status" value="1"/>
</dbReference>
<dbReference type="PANTHER" id="PTHR46309">
    <property type="entry name" value="PHD FINGER PROTEIN 12"/>
    <property type="match status" value="1"/>
</dbReference>
<name>A0AAE0BQ11_9CHLO</name>
<dbReference type="InterPro" id="IPR001965">
    <property type="entry name" value="Znf_PHD"/>
</dbReference>
<dbReference type="InterPro" id="IPR019786">
    <property type="entry name" value="Zinc_finger_PHD-type_CS"/>
</dbReference>
<dbReference type="AlphaFoldDB" id="A0AAE0BQ11"/>
<organism evidence="6 7">
    <name type="scientific">Cymbomonas tetramitiformis</name>
    <dbReference type="NCBI Taxonomy" id="36881"/>
    <lineage>
        <taxon>Eukaryota</taxon>
        <taxon>Viridiplantae</taxon>
        <taxon>Chlorophyta</taxon>
        <taxon>Pyramimonadophyceae</taxon>
        <taxon>Pyramimonadales</taxon>
        <taxon>Pyramimonadaceae</taxon>
        <taxon>Cymbomonas</taxon>
    </lineage>
</organism>
<gene>
    <name evidence="6" type="ORF">CYMTET_50466</name>
</gene>
<dbReference type="PANTHER" id="PTHR46309:SF1">
    <property type="entry name" value="PHD FINGER PROTEIN 12"/>
    <property type="match status" value="1"/>
</dbReference>
<keyword evidence="7" id="KW-1185">Reference proteome</keyword>
<dbReference type="InterPro" id="IPR019787">
    <property type="entry name" value="Znf_PHD-finger"/>
</dbReference>
<dbReference type="GO" id="GO:0003714">
    <property type="term" value="F:transcription corepressor activity"/>
    <property type="evidence" value="ECO:0007669"/>
    <property type="project" value="InterPro"/>
</dbReference>
<evidence type="ECO:0000313" key="6">
    <source>
        <dbReference type="EMBL" id="KAK3239622.1"/>
    </source>
</evidence>
<dbReference type="InterPro" id="IPR011011">
    <property type="entry name" value="Znf_FYVE_PHD"/>
</dbReference>
<proteinExistence type="predicted"/>
<dbReference type="Gene3D" id="3.30.40.10">
    <property type="entry name" value="Zinc/RING finger domain, C3HC4 (zinc finger)"/>
    <property type="match status" value="1"/>
</dbReference>
<keyword evidence="3" id="KW-0862">Zinc</keyword>
<evidence type="ECO:0000259" key="5">
    <source>
        <dbReference type="PROSITE" id="PS50016"/>
    </source>
</evidence>
<evidence type="ECO:0000256" key="1">
    <source>
        <dbReference type="ARBA" id="ARBA00022723"/>
    </source>
</evidence>
<comment type="caution">
    <text evidence="6">The sequence shown here is derived from an EMBL/GenBank/DDBJ whole genome shotgun (WGS) entry which is preliminary data.</text>
</comment>
<dbReference type="Proteomes" id="UP001190700">
    <property type="component" value="Unassembled WGS sequence"/>
</dbReference>
<accession>A0AAE0BQ11</accession>
<evidence type="ECO:0000256" key="4">
    <source>
        <dbReference type="PROSITE-ProRule" id="PRU00146"/>
    </source>
</evidence>
<evidence type="ECO:0000256" key="3">
    <source>
        <dbReference type="ARBA" id="ARBA00022833"/>
    </source>
</evidence>
<keyword evidence="2 4" id="KW-0863">Zinc-finger</keyword>
<keyword evidence="1" id="KW-0479">Metal-binding</keyword>
<dbReference type="InterPro" id="IPR013083">
    <property type="entry name" value="Znf_RING/FYVE/PHD"/>
</dbReference>
<dbReference type="CDD" id="cd15568">
    <property type="entry name" value="PHD5_NSD"/>
    <property type="match status" value="1"/>
</dbReference>
<dbReference type="InterPro" id="IPR042163">
    <property type="entry name" value="PHF12"/>
</dbReference>
<evidence type="ECO:0000256" key="2">
    <source>
        <dbReference type="ARBA" id="ARBA00022771"/>
    </source>
</evidence>
<dbReference type="SMART" id="SM00249">
    <property type="entry name" value="PHD"/>
    <property type="match status" value="1"/>
</dbReference>
<evidence type="ECO:0000313" key="7">
    <source>
        <dbReference type="Proteomes" id="UP001190700"/>
    </source>
</evidence>
<feature type="domain" description="PHD-type" evidence="5">
    <location>
        <begin position="17"/>
        <end position="62"/>
    </location>
</feature>